<protein>
    <recommendedName>
        <fullName evidence="6">DUF222 domain-containing protein</fullName>
    </recommendedName>
</protein>
<evidence type="ECO:0000313" key="4">
    <source>
        <dbReference type="Proteomes" id="UP000315112"/>
    </source>
</evidence>
<dbReference type="EMBL" id="CP046904">
    <property type="protein sequence ID" value="QGZ38344.1"/>
    <property type="molecule type" value="Genomic_DNA"/>
</dbReference>
<sequence length="108" mass="11758">MESSRLEELERGLHQALRLLERDEGRATSALPADHPAVRAAEACELMLPETLTAAALAEAIRHKIDVVQVLLARSRAHESLPEDARLAADEGYLTATDGVPKDAPELR</sequence>
<dbReference type="OrthoDB" id="8757534at2"/>
<keyword evidence="5" id="KW-1185">Reference proteome</keyword>
<reference evidence="2 5" key="3">
    <citation type="submission" date="2019-12" db="EMBL/GenBank/DDBJ databases">
        <title>Draft Genome Sequences of Six Type Strains of the Genus Massilia.</title>
        <authorList>
            <person name="Miess H."/>
            <person name="Frediansyah A."/>
            <person name="Goeker M."/>
            <person name="Gross H."/>
        </authorList>
    </citation>
    <scope>NUCLEOTIDE SEQUENCE [LARGE SCALE GENOMIC DNA]</scope>
    <source>
        <strain evidence="2 5">DSM 26639</strain>
    </source>
</reference>
<evidence type="ECO:0008006" key="6">
    <source>
        <dbReference type="Google" id="ProtNLM"/>
    </source>
</evidence>
<gene>
    <name evidence="2" type="ORF">GO485_04270</name>
    <name evidence="3" type="ORF">IP92_01345</name>
</gene>
<dbReference type="Proteomes" id="UP000315112">
    <property type="component" value="Unassembled WGS sequence"/>
</dbReference>
<name>A0A562Q1C2_9BURK</name>
<accession>A0A562Q1C2</accession>
<proteinExistence type="predicted"/>
<evidence type="ECO:0000313" key="2">
    <source>
        <dbReference type="EMBL" id="QGZ38344.1"/>
    </source>
</evidence>
<evidence type="ECO:0000313" key="3">
    <source>
        <dbReference type="EMBL" id="TWI50116.1"/>
    </source>
</evidence>
<dbReference type="AlphaFoldDB" id="A0A562Q1C2"/>
<reference evidence="3 4" key="1">
    <citation type="journal article" date="2015" name="Stand. Genomic Sci.">
        <title>Genomic Encyclopedia of Bacterial and Archaeal Type Strains, Phase III: the genomes of soil and plant-associated and newly described type strains.</title>
        <authorList>
            <person name="Whitman W.B."/>
            <person name="Woyke T."/>
            <person name="Klenk H.P."/>
            <person name="Zhou Y."/>
            <person name="Lilburn T.G."/>
            <person name="Beck B.J."/>
            <person name="De Vos P."/>
            <person name="Vandamme P."/>
            <person name="Eisen J.A."/>
            <person name="Garrity G."/>
            <person name="Hugenholtz P."/>
            <person name="Kyrpides N.C."/>
        </authorList>
    </citation>
    <scope>NUCLEOTIDE SEQUENCE [LARGE SCALE GENOMIC DNA]</scope>
    <source>
        <strain evidence="3 4">CGMCC 1.10685</strain>
    </source>
</reference>
<evidence type="ECO:0000313" key="5">
    <source>
        <dbReference type="Proteomes" id="UP000437862"/>
    </source>
</evidence>
<dbReference type="Proteomes" id="UP000437862">
    <property type="component" value="Chromosome"/>
</dbReference>
<dbReference type="RefSeq" id="WP_145873749.1">
    <property type="nucleotide sequence ID" value="NZ_CP046904.1"/>
</dbReference>
<organism evidence="3 4">
    <name type="scientific">Pseudoduganella flava</name>
    <dbReference type="NCBI Taxonomy" id="871742"/>
    <lineage>
        <taxon>Bacteria</taxon>
        <taxon>Pseudomonadati</taxon>
        <taxon>Pseudomonadota</taxon>
        <taxon>Betaproteobacteria</taxon>
        <taxon>Burkholderiales</taxon>
        <taxon>Oxalobacteraceae</taxon>
        <taxon>Telluria group</taxon>
        <taxon>Pseudoduganella</taxon>
    </lineage>
</organism>
<feature type="region of interest" description="Disordered" evidence="1">
    <location>
        <begin position="89"/>
        <end position="108"/>
    </location>
</feature>
<evidence type="ECO:0000256" key="1">
    <source>
        <dbReference type="SAM" id="MobiDB-lite"/>
    </source>
</evidence>
<dbReference type="EMBL" id="VLKW01000002">
    <property type="protein sequence ID" value="TWI50116.1"/>
    <property type="molecule type" value="Genomic_DNA"/>
</dbReference>
<reference evidence="3" key="2">
    <citation type="submission" date="2019-07" db="EMBL/GenBank/DDBJ databases">
        <authorList>
            <person name="Whitman W."/>
            <person name="Huntemann M."/>
            <person name="Clum A."/>
            <person name="Pillay M."/>
            <person name="Palaniappan K."/>
            <person name="Varghese N."/>
            <person name="Mikhailova N."/>
            <person name="Stamatis D."/>
            <person name="Reddy T."/>
            <person name="Daum C."/>
            <person name="Shapiro N."/>
            <person name="Ivanova N."/>
            <person name="Kyrpides N."/>
            <person name="Woyke T."/>
        </authorList>
    </citation>
    <scope>NUCLEOTIDE SEQUENCE</scope>
    <source>
        <strain evidence="3">CGMCC 1.10685</strain>
    </source>
</reference>